<reference evidence="1 2" key="1">
    <citation type="submission" date="2014-02" db="EMBL/GenBank/DDBJ databases">
        <title>The Genome Sequence of Trichophyton interdigitale MR816.</title>
        <authorList>
            <consortium name="The Broad Institute Genomics Platform"/>
            <person name="Cuomo C.A."/>
            <person name="White T.C."/>
            <person name="Graser Y."/>
            <person name="Martinez-Rossi N."/>
            <person name="Heitman J."/>
            <person name="Young S.K."/>
            <person name="Zeng Q."/>
            <person name="Gargeya S."/>
            <person name="Abouelleil A."/>
            <person name="Alvarado L."/>
            <person name="Chapman S.B."/>
            <person name="Gainer-Dewar J."/>
            <person name="Goldberg J."/>
            <person name="Griggs A."/>
            <person name="Gujja S."/>
            <person name="Hansen M."/>
            <person name="Howarth C."/>
            <person name="Imamovic A."/>
            <person name="Larimer J."/>
            <person name="Martinez D."/>
            <person name="Murphy C."/>
            <person name="Pearson M.D."/>
            <person name="Persinoti G."/>
            <person name="Poon T."/>
            <person name="Priest M."/>
            <person name="Roberts A.D."/>
            <person name="Saif S."/>
            <person name="Shea T.D."/>
            <person name="Sykes S.N."/>
            <person name="Wortman J."/>
            <person name="Nusbaum C."/>
            <person name="Birren B."/>
        </authorList>
    </citation>
    <scope>NUCLEOTIDE SEQUENCE [LARGE SCALE GENOMIC DNA]</scope>
    <source>
        <strain evidence="1 2">MR816</strain>
    </source>
</reference>
<comment type="caution">
    <text evidence="1">The sequence shown here is derived from an EMBL/GenBank/DDBJ whole genome shotgun (WGS) entry which is preliminary data.</text>
</comment>
<organism evidence="1 2">
    <name type="scientific">Trichophyton interdigitale (strain MR816)</name>
    <dbReference type="NCBI Taxonomy" id="1215338"/>
    <lineage>
        <taxon>Eukaryota</taxon>
        <taxon>Fungi</taxon>
        <taxon>Dikarya</taxon>
        <taxon>Ascomycota</taxon>
        <taxon>Pezizomycotina</taxon>
        <taxon>Eurotiomycetes</taxon>
        <taxon>Eurotiomycetidae</taxon>
        <taxon>Onygenales</taxon>
        <taxon>Arthrodermataceae</taxon>
        <taxon>Trichophyton</taxon>
    </lineage>
</organism>
<keyword evidence="2" id="KW-1185">Reference proteome</keyword>
<dbReference type="HOGENOM" id="CLU_2039727_0_0_1"/>
<evidence type="ECO:0000313" key="1">
    <source>
        <dbReference type="EMBL" id="KDB20050.1"/>
    </source>
</evidence>
<dbReference type="AlphaFoldDB" id="A0A059IWR0"/>
<sequence length="121" mass="13532">MEYTYAFYLCASRHVFLPSVDKGSRLRALACRSEAALNGISRDQLARITPPRSLMILLFVNLDEAWKASCISVASLVWRLVVTMLLQSPCLITVTERTERPYYSFGANSLVSFFDTGTLAS</sequence>
<evidence type="ECO:0000313" key="2">
    <source>
        <dbReference type="Proteomes" id="UP000024533"/>
    </source>
</evidence>
<gene>
    <name evidence="1" type="ORF">H109_07991</name>
</gene>
<proteinExistence type="predicted"/>
<accession>A0A059IWR0</accession>
<protein>
    <submittedName>
        <fullName evidence="1">Uncharacterized protein</fullName>
    </submittedName>
</protein>
<dbReference type="EMBL" id="AOKY01000946">
    <property type="protein sequence ID" value="KDB20050.1"/>
    <property type="molecule type" value="Genomic_DNA"/>
</dbReference>
<dbReference type="Proteomes" id="UP000024533">
    <property type="component" value="Unassembled WGS sequence"/>
</dbReference>
<name>A0A059IWR0_TRIIM</name>